<dbReference type="InterPro" id="IPR036047">
    <property type="entry name" value="F-box-like_dom_sf"/>
</dbReference>
<reference evidence="3" key="1">
    <citation type="submission" date="2016-07" db="EMBL/GenBank/DDBJ databases">
        <title>De novo transcriptome assembly of four accessions of the metal hyperaccumulator plant Noccaea caerulescens.</title>
        <authorList>
            <person name="Blande D."/>
            <person name="Halimaa P."/>
            <person name="Tervahauta A.I."/>
            <person name="Aarts M.G."/>
            <person name="Karenlampi S.O."/>
        </authorList>
    </citation>
    <scope>NUCLEOTIDE SEQUENCE</scope>
</reference>
<dbReference type="Pfam" id="PF00646">
    <property type="entry name" value="F-box"/>
    <property type="match status" value="1"/>
</dbReference>
<dbReference type="PANTHER" id="PTHR31111:SF94">
    <property type="entry name" value="E3 UBIQUITIN-PROTEIN LIGASE SGIP1"/>
    <property type="match status" value="1"/>
</dbReference>
<organism evidence="3">
    <name type="scientific">Noccaea caerulescens</name>
    <name type="common">Alpine penny-cress</name>
    <name type="synonym">Thlaspi caerulescens</name>
    <dbReference type="NCBI Taxonomy" id="107243"/>
    <lineage>
        <taxon>Eukaryota</taxon>
        <taxon>Viridiplantae</taxon>
        <taxon>Streptophyta</taxon>
        <taxon>Embryophyta</taxon>
        <taxon>Tracheophyta</taxon>
        <taxon>Spermatophyta</taxon>
        <taxon>Magnoliopsida</taxon>
        <taxon>eudicotyledons</taxon>
        <taxon>Gunneridae</taxon>
        <taxon>Pentapetalae</taxon>
        <taxon>rosids</taxon>
        <taxon>malvids</taxon>
        <taxon>Brassicales</taxon>
        <taxon>Brassicaceae</taxon>
        <taxon>Coluteocarpeae</taxon>
        <taxon>Noccaea</taxon>
    </lineage>
</organism>
<evidence type="ECO:0000259" key="2">
    <source>
        <dbReference type="SMART" id="SM00256"/>
    </source>
</evidence>
<feature type="domain" description="F-box" evidence="2">
    <location>
        <begin position="33"/>
        <end position="73"/>
    </location>
</feature>
<dbReference type="AlphaFoldDB" id="A0A1J3K7Q2"/>
<proteinExistence type="predicted"/>
<dbReference type="InterPro" id="IPR001810">
    <property type="entry name" value="F-box_dom"/>
</dbReference>
<name>A0A1J3K7Q2_NOCCA</name>
<dbReference type="PANTHER" id="PTHR31111">
    <property type="entry name" value="BNAA05G37150D PROTEIN-RELATED"/>
    <property type="match status" value="1"/>
</dbReference>
<feature type="region of interest" description="Disordered" evidence="1">
    <location>
        <begin position="1"/>
        <end position="25"/>
    </location>
</feature>
<accession>A0A1J3K7Q2</accession>
<feature type="compositionally biased region" description="Polar residues" evidence="1">
    <location>
        <begin position="11"/>
        <end position="21"/>
    </location>
</feature>
<dbReference type="SUPFAM" id="SSF81383">
    <property type="entry name" value="F-box domain"/>
    <property type="match status" value="1"/>
</dbReference>
<gene>
    <name evidence="3" type="ORF">MP_TR15265_c0_g1_i1_g.43738</name>
</gene>
<dbReference type="SMART" id="SM00256">
    <property type="entry name" value="FBOX"/>
    <property type="match status" value="1"/>
</dbReference>
<protein>
    <submittedName>
        <fullName evidence="3">Putative F-box protein</fullName>
    </submittedName>
</protein>
<dbReference type="Gene3D" id="1.20.1280.50">
    <property type="match status" value="1"/>
</dbReference>
<evidence type="ECO:0000313" key="3">
    <source>
        <dbReference type="EMBL" id="JAV00659.1"/>
    </source>
</evidence>
<evidence type="ECO:0000256" key="1">
    <source>
        <dbReference type="SAM" id="MobiDB-lite"/>
    </source>
</evidence>
<sequence>MENLEQPFPENLSTTSTNVTKSPKPVREYSDPIPVDILIDIFSRLPGKTTIRFRCVSKFWGYILRRPDFTELFLTKSSTRPRILFTVVADGKLFFYSSPQPQNPDDNSTLVATRCRMSFPKCFPLDNCSQSVDWPILREIMKERSQ</sequence>
<dbReference type="EMBL" id="GEVM01005280">
    <property type="protein sequence ID" value="JAV00659.1"/>
    <property type="molecule type" value="Transcribed_RNA"/>
</dbReference>